<protein>
    <recommendedName>
        <fullName evidence="3">GTP cyclohydrolase 1 type 2 homolog</fullName>
    </recommendedName>
</protein>
<dbReference type="PANTHER" id="PTHR13799">
    <property type="entry name" value="NGG1 INTERACTING FACTOR 3"/>
    <property type="match status" value="1"/>
</dbReference>
<evidence type="ECO:0000313" key="5">
    <source>
        <dbReference type="EMBL" id="USS92763.1"/>
    </source>
</evidence>
<comment type="similarity">
    <text evidence="1">Belongs to the GTP cyclohydrolase I type 2/NIF3 family.</text>
</comment>
<accession>A0ABY5C5B6</accession>
<name>A0ABY5C5B6_9LACO</name>
<evidence type="ECO:0000256" key="1">
    <source>
        <dbReference type="ARBA" id="ARBA00006964"/>
    </source>
</evidence>
<keyword evidence="6" id="KW-1185">Reference proteome</keyword>
<dbReference type="EMBL" id="CP097478">
    <property type="protein sequence ID" value="USS92763.1"/>
    <property type="molecule type" value="Genomic_DNA"/>
</dbReference>
<organism evidence="5 6">
    <name type="scientific">Fructilactobacillus ixorae</name>
    <dbReference type="NCBI Taxonomy" id="1750535"/>
    <lineage>
        <taxon>Bacteria</taxon>
        <taxon>Bacillati</taxon>
        <taxon>Bacillota</taxon>
        <taxon>Bacilli</taxon>
        <taxon>Lactobacillales</taxon>
        <taxon>Lactobacillaceae</taxon>
        <taxon>Fructilactobacillus</taxon>
    </lineage>
</organism>
<dbReference type="NCBIfam" id="TIGR00486">
    <property type="entry name" value="YbgI_SA1388"/>
    <property type="match status" value="1"/>
</dbReference>
<keyword evidence="4" id="KW-0479">Metal-binding</keyword>
<reference evidence="5" key="1">
    <citation type="submission" date="2022-05" db="EMBL/GenBank/DDBJ databases">
        <authorList>
            <person name="Oliphant S.A."/>
            <person name="Watson-Haigh N.S."/>
            <person name="Sumby K.M."/>
            <person name="Gardner J.M."/>
            <person name="Jiranek V."/>
        </authorList>
    </citation>
    <scope>NUCLEOTIDE SEQUENCE</scope>
    <source>
        <strain evidence="5">Ru20-1</strain>
    </source>
</reference>
<proteinExistence type="inferred from homology"/>
<dbReference type="Gene3D" id="3.40.1390.30">
    <property type="entry name" value="NIF3 (NGG1p interacting factor 3)-like"/>
    <property type="match status" value="2"/>
</dbReference>
<gene>
    <name evidence="5" type="ORF">M8332_03775</name>
</gene>
<sequence>MTKVSEIIDRFEQFAPLTFKEPGDPTGFQLGDREAVVHQMMTTLDVRPEVVQEAIVCNVDFIFAHHPVMFRPATNLDLANPQNAMYAELLKHNITVYAAHTNLDNAPGGMNDWLAATLGLEQTTGLVEHEQQDDEPELAMGRVGMLPQPMTLTELATRCRERFNLRGIRVVSFDPKQVVQRVAILGGSGGKFYPAALAQHADVYITGDLFYHTAQDLLATGLTALDPGHHIESICKPRLRDLFDQWKAEAHWEITVLESELNTDPFQFQ</sequence>
<dbReference type="InterPro" id="IPR036069">
    <property type="entry name" value="DUF34/NIF3_sf"/>
</dbReference>
<dbReference type="PANTHER" id="PTHR13799:SF14">
    <property type="entry name" value="GTP CYCLOHYDROLASE 1 TYPE 2 HOMOLOG"/>
    <property type="match status" value="1"/>
</dbReference>
<dbReference type="Pfam" id="PF01784">
    <property type="entry name" value="DUF34_NIF3"/>
    <property type="match status" value="1"/>
</dbReference>
<evidence type="ECO:0000256" key="2">
    <source>
        <dbReference type="ARBA" id="ARBA00011643"/>
    </source>
</evidence>
<dbReference type="RefSeq" id="WP_252779520.1">
    <property type="nucleotide sequence ID" value="NZ_CP097478.1"/>
</dbReference>
<evidence type="ECO:0000256" key="3">
    <source>
        <dbReference type="ARBA" id="ARBA00022112"/>
    </source>
</evidence>
<evidence type="ECO:0000313" key="6">
    <source>
        <dbReference type="Proteomes" id="UP001057532"/>
    </source>
</evidence>
<dbReference type="SUPFAM" id="SSF102705">
    <property type="entry name" value="NIF3 (NGG1p interacting factor 3)-like"/>
    <property type="match status" value="1"/>
</dbReference>
<evidence type="ECO:0000256" key="4">
    <source>
        <dbReference type="ARBA" id="ARBA00022723"/>
    </source>
</evidence>
<comment type="subunit">
    <text evidence="2">Homohexamer.</text>
</comment>
<dbReference type="InterPro" id="IPR002678">
    <property type="entry name" value="DUF34/NIF3"/>
</dbReference>
<dbReference type="Proteomes" id="UP001057532">
    <property type="component" value="Chromosome"/>
</dbReference>